<evidence type="ECO:0000313" key="3">
    <source>
        <dbReference type="Proteomes" id="UP001595868"/>
    </source>
</evidence>
<sequence>MSGQPEFVAEVDQNEYLPAGRRIVDAIVTVTASGAGLRGGGTGALSAAEVIMIDTSGSMNVPQSKIQEAKRATAVAIDTLRDGVAFAVIAGSAHARMVYPGQPGMMAANPQTRAEAKQAVSRLRAEGGTAIGRWLHLANHLFAHQPAEARHAILLTDGQNAHETPHDLQRVLDSCEGRFVCDSRGVGDDWVADELRKVASTLLGTADGLEDPAELPAAFQAMISSAMGKSVADVALRVWTPTGATVRFVKQVFPQVEDLTGRRTEVSARIGEYPTGSWGAESRDYHVSVELEPQAVGEELLAARISLVAADQVLTERLVLARWTDDEELSTRINRQVAHYTGQAELAEAIQDGLKARDAGDVETATAKLGRAVQLATESGHTDTAKLLARVVDVVDAPNGTVRLKKRVSGVDAELTNVRSVKTVRVKKTQD</sequence>
<dbReference type="PANTHER" id="PTHR10579:SF43">
    <property type="entry name" value="ZINC FINGER (C3HC4-TYPE RING FINGER) FAMILY PROTEIN"/>
    <property type="match status" value="1"/>
</dbReference>
<keyword evidence="3" id="KW-1185">Reference proteome</keyword>
<dbReference type="Gene3D" id="2.60.40.3670">
    <property type="match status" value="1"/>
</dbReference>
<dbReference type="InterPro" id="IPR002035">
    <property type="entry name" value="VWF_A"/>
</dbReference>
<dbReference type="InterPro" id="IPR036465">
    <property type="entry name" value="vWFA_dom_sf"/>
</dbReference>
<dbReference type="RefSeq" id="WP_377552257.1">
    <property type="nucleotide sequence ID" value="NZ_JBHSBN010000033.1"/>
</dbReference>
<dbReference type="InterPro" id="IPR051266">
    <property type="entry name" value="CLCR"/>
</dbReference>
<dbReference type="PROSITE" id="PS50234">
    <property type="entry name" value="VWFA"/>
    <property type="match status" value="1"/>
</dbReference>
<name>A0ABV8KVI8_9ACTN</name>
<dbReference type="InterPro" id="IPR041176">
    <property type="entry name" value="VWA_3_C"/>
</dbReference>
<evidence type="ECO:0000259" key="1">
    <source>
        <dbReference type="PROSITE" id="PS50234"/>
    </source>
</evidence>
<dbReference type="Proteomes" id="UP001595868">
    <property type="component" value="Unassembled WGS sequence"/>
</dbReference>
<dbReference type="PANTHER" id="PTHR10579">
    <property type="entry name" value="CALCIUM-ACTIVATED CHLORIDE CHANNEL REGULATOR"/>
    <property type="match status" value="1"/>
</dbReference>
<dbReference type="CDD" id="cd00198">
    <property type="entry name" value="vWFA"/>
    <property type="match status" value="1"/>
</dbReference>
<dbReference type="Pfam" id="PF13768">
    <property type="entry name" value="VWA_3"/>
    <property type="match status" value="1"/>
</dbReference>
<proteinExistence type="predicted"/>
<dbReference type="Gene3D" id="3.40.50.410">
    <property type="entry name" value="von Willebrand factor, type A domain"/>
    <property type="match status" value="1"/>
</dbReference>
<dbReference type="SUPFAM" id="SSF53300">
    <property type="entry name" value="vWA-like"/>
    <property type="match status" value="1"/>
</dbReference>
<dbReference type="Gene3D" id="1.20.120.1690">
    <property type="match status" value="1"/>
</dbReference>
<protein>
    <submittedName>
        <fullName evidence="2">VWA domain-containing protein</fullName>
    </submittedName>
</protein>
<dbReference type="Pfam" id="PF18571">
    <property type="entry name" value="VWA_3_C"/>
    <property type="match status" value="1"/>
</dbReference>
<gene>
    <name evidence="2" type="ORF">ACFOX0_29850</name>
</gene>
<evidence type="ECO:0000313" key="2">
    <source>
        <dbReference type="EMBL" id="MFC4110112.1"/>
    </source>
</evidence>
<dbReference type="SMART" id="SM00327">
    <property type="entry name" value="VWA"/>
    <property type="match status" value="1"/>
</dbReference>
<reference evidence="3" key="1">
    <citation type="journal article" date="2019" name="Int. J. Syst. Evol. Microbiol.">
        <title>The Global Catalogue of Microorganisms (GCM) 10K type strain sequencing project: providing services to taxonomists for standard genome sequencing and annotation.</title>
        <authorList>
            <consortium name="The Broad Institute Genomics Platform"/>
            <consortium name="The Broad Institute Genome Sequencing Center for Infectious Disease"/>
            <person name="Wu L."/>
            <person name="Ma J."/>
        </authorList>
    </citation>
    <scope>NUCLEOTIDE SEQUENCE [LARGE SCALE GENOMIC DNA]</scope>
    <source>
        <strain evidence="3">2902at01</strain>
    </source>
</reference>
<comment type="caution">
    <text evidence="2">The sequence shown here is derived from an EMBL/GenBank/DDBJ whole genome shotgun (WGS) entry which is preliminary data.</text>
</comment>
<organism evidence="2 3">
    <name type="scientific">Micromonospora zhanjiangensis</name>
    <dbReference type="NCBI Taxonomy" id="1522057"/>
    <lineage>
        <taxon>Bacteria</taxon>
        <taxon>Bacillati</taxon>
        <taxon>Actinomycetota</taxon>
        <taxon>Actinomycetes</taxon>
        <taxon>Micromonosporales</taxon>
        <taxon>Micromonosporaceae</taxon>
        <taxon>Micromonospora</taxon>
    </lineage>
</organism>
<feature type="domain" description="VWFA" evidence="1">
    <location>
        <begin position="48"/>
        <end position="222"/>
    </location>
</feature>
<dbReference type="EMBL" id="JBHSBN010000033">
    <property type="protein sequence ID" value="MFC4110112.1"/>
    <property type="molecule type" value="Genomic_DNA"/>
</dbReference>
<accession>A0ABV8KVI8</accession>